<protein>
    <submittedName>
        <fullName evidence="2">T9SS type A sorting domain-containing protein</fullName>
    </submittedName>
</protein>
<organism evidence="2 3">
    <name type="scientific">Aestuariibaculum sediminum</name>
    <dbReference type="NCBI Taxonomy" id="2770637"/>
    <lineage>
        <taxon>Bacteria</taxon>
        <taxon>Pseudomonadati</taxon>
        <taxon>Bacteroidota</taxon>
        <taxon>Flavobacteriia</taxon>
        <taxon>Flavobacteriales</taxon>
        <taxon>Flavobacteriaceae</taxon>
    </lineage>
</organism>
<evidence type="ECO:0000313" key="2">
    <source>
        <dbReference type="EMBL" id="MBD0831778.1"/>
    </source>
</evidence>
<reference evidence="2 3" key="1">
    <citation type="submission" date="2020-09" db="EMBL/GenBank/DDBJ databases">
        <title>TT11 complete genome.</title>
        <authorList>
            <person name="Wu Z."/>
        </authorList>
    </citation>
    <scope>NUCLEOTIDE SEQUENCE [LARGE SCALE GENOMIC DNA]</scope>
    <source>
        <strain evidence="2 3">TT11</strain>
    </source>
</reference>
<dbReference type="NCBIfam" id="TIGR04183">
    <property type="entry name" value="Por_Secre_tail"/>
    <property type="match status" value="1"/>
</dbReference>
<comment type="caution">
    <text evidence="2">The sequence shown here is derived from an EMBL/GenBank/DDBJ whole genome shotgun (WGS) entry which is preliminary data.</text>
</comment>
<dbReference type="AlphaFoldDB" id="A0A8J6U7C5"/>
<sequence>MIRQFTYLVLLVSNLTYAQLSVRNDSFVFVKNQVVFVNKDINLNESESRIYLRDSGQLVQGEENERNTGEGELSVYQNGNVDAYEYNYWCSPIGNKNSSADNNTFGISFLNDVIDLTTSTPATFNHSSNYNGTSSPLNIEPYWIWKYIASTGYYGWVHVQGNTTINPGEGFTMKGTSGSSASQRYDFRGKPNTGTIPVQVETGKTSLVGNPYPSALDAAAYIHDSENQTVIDGTLSFWEQDPNVNSHRIRDYQGGYSSYTISADGKLITFTPATFKTYNGDGTINTNSGGTASKSLANSRYLPIGQGFMVSGIASGFVKAKNSHRVFKKENVATDSSTFFKNTFNKQFSQNTSSNKFSKVPLTYQRFRLNIDFNNQYTRQLVETFHENATTGFDYGLEIKTSLDKSLKSDACLRTESQDYLAQALPFDDNTTIPFVVKIANDMPLAIRITDIQNINISTPIYVHDKTLNTYVNLRHQDYLTQIEAGTYSNRFEITFSKNEETLNTQSETLSHFNVFQNNRIAELKIYNPDHIDYKQFQLIDVTGKQVINKPIRSINTNQVFSTKALSNGVYIARILLKDNQIFTKKVVINNLK</sequence>
<accession>A0A8J6U7C5</accession>
<name>A0A8J6U7C5_9FLAO</name>
<dbReference type="Proteomes" id="UP000600588">
    <property type="component" value="Unassembled WGS sequence"/>
</dbReference>
<evidence type="ECO:0000256" key="1">
    <source>
        <dbReference type="ARBA" id="ARBA00022729"/>
    </source>
</evidence>
<gene>
    <name evidence="2" type="ORF">ICJ83_06500</name>
</gene>
<dbReference type="EMBL" id="JACVXB010000002">
    <property type="protein sequence ID" value="MBD0831778.1"/>
    <property type="molecule type" value="Genomic_DNA"/>
</dbReference>
<dbReference type="InterPro" id="IPR026444">
    <property type="entry name" value="Secre_tail"/>
</dbReference>
<proteinExistence type="predicted"/>
<keyword evidence="3" id="KW-1185">Reference proteome</keyword>
<keyword evidence="1" id="KW-0732">Signal</keyword>
<evidence type="ECO:0000313" key="3">
    <source>
        <dbReference type="Proteomes" id="UP000600588"/>
    </source>
</evidence>
<dbReference type="RefSeq" id="WP_188229570.1">
    <property type="nucleotide sequence ID" value="NZ_JACVXB010000002.1"/>
</dbReference>